<accession>A0ABN9LW69</accession>
<sequence length="617" mass="69631">MRELEVTFTINTPDNTVKERPAPRKAPTGEAQIAAASAAIARLDSKQTKSKTQHRDAAHVPVKDEQFKEEMKVTPENKKPETGKSSIYNIMFRCPLTGEILRREEIESHIKKKSIEMLSMADPISASIMKIHTFNKDRDKVKLGVETMARYLKNIIGNPNDEKYQKIKLSNKVFQEKVICLEGAAEFFEAVGFEKKTLALQEQGVQEEFYVLGSDTLDRLSDLQSHHDSLLSGEPIIATLDRQPQIFVPSTQAAKFDLPDDFYKLSVEEIKLEQKLRTEKIKQDSMLKTKAMREREERHEMKKYKYTVLRIRFPDDYILQGLFYPQERLSVLVDFIRQHLQNDWLPFELISPGGQKLEDEQATFIEYGLLGSCLIRENNGLDHWLQKPTIQCVVNYNTVLHSWERDFGTVPNKGGGQKHHYGGNLIEGVRLASPQDKLTYCSLERCATCLFSQLAIIIVVLLAGSSGTQRERLRTSLYVGGWLFLWGISLRQGLGIAVSRVPTSQSSSFIISNYQVIPCALNHQCVLSLFSPLLLGGSGHWCKHGHSRAAGPRKDAVAQIQHWNIDKEQGRQTQVELNSKAANELTKTPEGGSPETAIPLVTTEVNSATEFTTVPPP</sequence>
<evidence type="ECO:0000256" key="1">
    <source>
        <dbReference type="SAM" id="MobiDB-lite"/>
    </source>
</evidence>
<keyword evidence="4" id="KW-1185">Reference proteome</keyword>
<dbReference type="Gene3D" id="1.20.58.2190">
    <property type="match status" value="1"/>
</dbReference>
<feature type="region of interest" description="Disordered" evidence="1">
    <location>
        <begin position="41"/>
        <end position="60"/>
    </location>
</feature>
<dbReference type="EMBL" id="CAUEEQ010034898">
    <property type="protein sequence ID" value="CAJ0952433.1"/>
    <property type="molecule type" value="Genomic_DNA"/>
</dbReference>
<comment type="caution">
    <text evidence="3">The sequence shown here is derived from an EMBL/GenBank/DDBJ whole genome shotgun (WGS) entry which is preliminary data.</text>
</comment>
<dbReference type="InterPro" id="IPR001012">
    <property type="entry name" value="UBX_dom"/>
</dbReference>
<reference evidence="3" key="1">
    <citation type="submission" date="2023-07" db="EMBL/GenBank/DDBJ databases">
        <authorList>
            <person name="Stuckert A."/>
        </authorList>
    </citation>
    <scope>NUCLEOTIDE SEQUENCE</scope>
</reference>
<evidence type="ECO:0000259" key="2">
    <source>
        <dbReference type="PROSITE" id="PS50033"/>
    </source>
</evidence>
<dbReference type="PROSITE" id="PS50033">
    <property type="entry name" value="UBX"/>
    <property type="match status" value="1"/>
</dbReference>
<evidence type="ECO:0000313" key="4">
    <source>
        <dbReference type="Proteomes" id="UP001176940"/>
    </source>
</evidence>
<dbReference type="InterPro" id="IPR018997">
    <property type="entry name" value="PUB_domain"/>
</dbReference>
<protein>
    <recommendedName>
        <fullName evidence="2">UBX domain-containing protein</fullName>
    </recommendedName>
</protein>
<dbReference type="SUPFAM" id="SSF143503">
    <property type="entry name" value="PUG domain-like"/>
    <property type="match status" value="1"/>
</dbReference>
<dbReference type="PANTHER" id="PTHR23153">
    <property type="entry name" value="UBX-RELATED"/>
    <property type="match status" value="1"/>
</dbReference>
<feature type="domain" description="UBX" evidence="2">
    <location>
        <begin position="302"/>
        <end position="377"/>
    </location>
</feature>
<proteinExistence type="predicted"/>
<name>A0ABN9LW69_9NEOB</name>
<dbReference type="Proteomes" id="UP001176940">
    <property type="component" value="Unassembled WGS sequence"/>
</dbReference>
<feature type="compositionally biased region" description="Basic and acidic residues" evidence="1">
    <location>
        <begin position="43"/>
        <end position="60"/>
    </location>
</feature>
<dbReference type="Gene3D" id="3.10.20.90">
    <property type="entry name" value="Phosphatidylinositol 3-kinase Catalytic Subunit, Chain A, domain 1"/>
    <property type="match status" value="1"/>
</dbReference>
<dbReference type="InterPro" id="IPR042774">
    <property type="entry name" value="UBXN6_PUB"/>
</dbReference>
<evidence type="ECO:0000313" key="3">
    <source>
        <dbReference type="EMBL" id="CAJ0952433.1"/>
    </source>
</evidence>
<dbReference type="CDD" id="cd10460">
    <property type="entry name" value="PUB_UBXD1"/>
    <property type="match status" value="1"/>
</dbReference>
<dbReference type="Pfam" id="PF09409">
    <property type="entry name" value="PUB"/>
    <property type="match status" value="1"/>
</dbReference>
<dbReference type="SMART" id="SM00580">
    <property type="entry name" value="PUG"/>
    <property type="match status" value="1"/>
</dbReference>
<feature type="region of interest" description="Disordered" evidence="1">
    <location>
        <begin position="1"/>
        <end position="34"/>
    </location>
</feature>
<organism evidence="3 4">
    <name type="scientific">Ranitomeya imitator</name>
    <name type="common">mimic poison frog</name>
    <dbReference type="NCBI Taxonomy" id="111125"/>
    <lineage>
        <taxon>Eukaryota</taxon>
        <taxon>Metazoa</taxon>
        <taxon>Chordata</taxon>
        <taxon>Craniata</taxon>
        <taxon>Vertebrata</taxon>
        <taxon>Euteleostomi</taxon>
        <taxon>Amphibia</taxon>
        <taxon>Batrachia</taxon>
        <taxon>Anura</taxon>
        <taxon>Neobatrachia</taxon>
        <taxon>Hyloidea</taxon>
        <taxon>Dendrobatidae</taxon>
        <taxon>Dendrobatinae</taxon>
        <taxon>Ranitomeya</taxon>
    </lineage>
</organism>
<dbReference type="InterPro" id="IPR029071">
    <property type="entry name" value="Ubiquitin-like_domsf"/>
</dbReference>
<dbReference type="Pfam" id="PF00789">
    <property type="entry name" value="UBX"/>
    <property type="match status" value="1"/>
</dbReference>
<dbReference type="PANTHER" id="PTHR23153:SF38">
    <property type="entry name" value="UBX DOMAIN-CONTAINING PROTEIN 6"/>
    <property type="match status" value="1"/>
</dbReference>
<gene>
    <name evidence="3" type="ORF">RIMI_LOCUS13864787</name>
</gene>
<dbReference type="CDD" id="cd16119">
    <property type="entry name" value="UBX_UBXN6"/>
    <property type="match status" value="1"/>
</dbReference>
<dbReference type="SUPFAM" id="SSF54236">
    <property type="entry name" value="Ubiquitin-like"/>
    <property type="match status" value="1"/>
</dbReference>
<dbReference type="InterPro" id="IPR036339">
    <property type="entry name" value="PUB-like_dom_sf"/>
</dbReference>